<comment type="caution">
    <text evidence="1">The sequence shown here is derived from an EMBL/GenBank/DDBJ whole genome shotgun (WGS) entry which is preliminary data.</text>
</comment>
<reference evidence="1 2" key="2">
    <citation type="submission" date="2017-09" db="EMBL/GenBank/DDBJ databases">
        <title>Extensive intraspecific genome diversity in a model arbuscular mycorrhizal fungus.</title>
        <authorList>
            <person name="Chen E.C."/>
            <person name="Morin E."/>
            <person name="Beaudet D."/>
            <person name="Noel J."/>
            <person name="Ndikumana S."/>
            <person name="Charron P."/>
            <person name="St-Onge C."/>
            <person name="Giorgi J."/>
            <person name="Grigoriev I.V."/>
            <person name="Roux C."/>
            <person name="Martin F.M."/>
            <person name="Corradi N."/>
        </authorList>
    </citation>
    <scope>NUCLEOTIDE SEQUENCE [LARGE SCALE GENOMIC DNA]</scope>
    <source>
        <strain evidence="1 2">A5</strain>
    </source>
</reference>
<gene>
    <name evidence="1" type="ORF">RhiirA5_145957</name>
</gene>
<dbReference type="EMBL" id="LLXJ01000406">
    <property type="protein sequence ID" value="PKC10104.1"/>
    <property type="molecule type" value="Genomic_DNA"/>
</dbReference>
<accession>A0A2N0PTD9</accession>
<protein>
    <submittedName>
        <fullName evidence="1">Uncharacterized protein</fullName>
    </submittedName>
</protein>
<evidence type="ECO:0000313" key="2">
    <source>
        <dbReference type="Proteomes" id="UP000232722"/>
    </source>
</evidence>
<reference evidence="1 2" key="1">
    <citation type="submission" date="2016-04" db="EMBL/GenBank/DDBJ databases">
        <title>Genome analyses suggest a sexual origin of heterokaryosis in a supposedly ancient asexual fungus.</title>
        <authorList>
            <person name="Ropars J."/>
            <person name="Sedzielewska K."/>
            <person name="Noel J."/>
            <person name="Charron P."/>
            <person name="Farinelli L."/>
            <person name="Marton T."/>
            <person name="Kruger M."/>
            <person name="Pelin A."/>
            <person name="Brachmann A."/>
            <person name="Corradi N."/>
        </authorList>
    </citation>
    <scope>NUCLEOTIDE SEQUENCE [LARGE SCALE GENOMIC DNA]</scope>
    <source>
        <strain evidence="1 2">A5</strain>
    </source>
</reference>
<dbReference type="AlphaFoldDB" id="A0A2N0PTD9"/>
<organism evidence="1 2">
    <name type="scientific">Rhizophagus irregularis</name>
    <dbReference type="NCBI Taxonomy" id="588596"/>
    <lineage>
        <taxon>Eukaryota</taxon>
        <taxon>Fungi</taxon>
        <taxon>Fungi incertae sedis</taxon>
        <taxon>Mucoromycota</taxon>
        <taxon>Glomeromycotina</taxon>
        <taxon>Glomeromycetes</taxon>
        <taxon>Glomerales</taxon>
        <taxon>Glomeraceae</taxon>
        <taxon>Rhizophagus</taxon>
    </lineage>
</organism>
<dbReference type="Proteomes" id="UP000232722">
    <property type="component" value="Unassembled WGS sequence"/>
</dbReference>
<proteinExistence type="predicted"/>
<sequence>MKDCVDSVTEIKILGFQCVGYKIDFYVLDLLGDRMNKRNESYCTDIGTVFSMLRNLCCLKYLACIFILNTCVHRWGVCIDVV</sequence>
<evidence type="ECO:0000313" key="1">
    <source>
        <dbReference type="EMBL" id="PKC10104.1"/>
    </source>
</evidence>
<name>A0A2N0PTD9_9GLOM</name>